<dbReference type="GO" id="GO:0005886">
    <property type="term" value="C:plasma membrane"/>
    <property type="evidence" value="ECO:0007669"/>
    <property type="project" value="UniProtKB-SubCell"/>
</dbReference>
<keyword evidence="3 6" id="KW-0812">Transmembrane</keyword>
<comment type="caution">
    <text evidence="8">The sequence shown here is derived from an EMBL/GenBank/DDBJ whole genome shotgun (WGS) entry which is preliminary data.</text>
</comment>
<dbReference type="EMBL" id="JANX01000087">
    <property type="protein sequence ID" value="KGM34518.1"/>
    <property type="molecule type" value="Genomic_DNA"/>
</dbReference>
<dbReference type="Pfam" id="PF00528">
    <property type="entry name" value="BPD_transp_1"/>
    <property type="match status" value="1"/>
</dbReference>
<protein>
    <submittedName>
        <fullName evidence="8">Phosphonate ABC transporter permease</fullName>
    </submittedName>
</protein>
<gene>
    <name evidence="8" type="ORF">P409_09745</name>
</gene>
<dbReference type="SUPFAM" id="SSF161098">
    <property type="entry name" value="MetI-like"/>
    <property type="match status" value="1"/>
</dbReference>
<proteinExistence type="inferred from homology"/>
<comment type="subcellular location">
    <subcellularLocation>
        <location evidence="1 6">Cell membrane</location>
        <topology evidence="1 6">Multi-pass membrane protein</topology>
    </subcellularLocation>
</comment>
<feature type="transmembrane region" description="Helical" evidence="6">
    <location>
        <begin position="139"/>
        <end position="163"/>
    </location>
</feature>
<keyword evidence="5 6" id="KW-0472">Membrane</keyword>
<dbReference type="PANTHER" id="PTHR30043:SF9">
    <property type="entry name" value="PHOSPHONATES TRANSPORT SYSTEM PERMEASE PROTEIN"/>
    <property type="match status" value="1"/>
</dbReference>
<dbReference type="PROSITE" id="PS50928">
    <property type="entry name" value="ABC_TM1"/>
    <property type="match status" value="1"/>
</dbReference>
<feature type="transmembrane region" description="Helical" evidence="6">
    <location>
        <begin position="253"/>
        <end position="270"/>
    </location>
</feature>
<dbReference type="InterPro" id="IPR005769">
    <property type="entry name" value="PhnE/PtxC"/>
</dbReference>
<dbReference type="Gene3D" id="1.10.3720.10">
    <property type="entry name" value="MetI-like"/>
    <property type="match status" value="1"/>
</dbReference>
<organism evidence="8 9">
    <name type="scientific">Inquilinus limosus MP06</name>
    <dbReference type="NCBI Taxonomy" id="1398085"/>
    <lineage>
        <taxon>Bacteria</taxon>
        <taxon>Pseudomonadati</taxon>
        <taxon>Pseudomonadota</taxon>
        <taxon>Alphaproteobacteria</taxon>
        <taxon>Rhodospirillales</taxon>
        <taxon>Rhodospirillaceae</taxon>
        <taxon>Inquilinus</taxon>
    </lineage>
</organism>
<accession>A0A0A0D9H8</accession>
<dbReference type="OrthoDB" id="7820570at2"/>
<keyword evidence="2 6" id="KW-0813">Transport</keyword>
<comment type="similarity">
    <text evidence="6">Belongs to the binding-protein-dependent transport system permease family.</text>
</comment>
<evidence type="ECO:0000259" key="7">
    <source>
        <dbReference type="PROSITE" id="PS50928"/>
    </source>
</evidence>
<evidence type="ECO:0000256" key="4">
    <source>
        <dbReference type="ARBA" id="ARBA00022989"/>
    </source>
</evidence>
<evidence type="ECO:0000313" key="9">
    <source>
        <dbReference type="Proteomes" id="UP000029995"/>
    </source>
</evidence>
<dbReference type="NCBIfam" id="TIGR01097">
    <property type="entry name" value="PhnE"/>
    <property type="match status" value="1"/>
</dbReference>
<sequence length="286" mass="30791">MARTATIDPAELAALQAAHPRLFRRSAAERARSWGAWIGLLALFGFGLWWIDASPARIWGGLSKLGFMIGLMLPPSDGGALWDFAYALLETLAMAFLGTLLAVVAAVPLGFLGARNIVPNWIFHFSLRRLFDGFRGVDTLVWALIFVSAVGMGPFAGILAIAFSDMAVLAKLYAEAIEGADRRPVEGVRAAGANGLQSLRLAVLPQVLPLMLSHALYFFESNTRSAAILGIVGAGGIGLQLSDRIRINNWDEVLFIVLMILATVAAIDAASRRIRMAIIRPPARRG</sequence>
<evidence type="ECO:0000256" key="3">
    <source>
        <dbReference type="ARBA" id="ARBA00022692"/>
    </source>
</evidence>
<evidence type="ECO:0000256" key="2">
    <source>
        <dbReference type="ARBA" id="ARBA00022448"/>
    </source>
</evidence>
<dbReference type="RefSeq" id="WP_034834860.1">
    <property type="nucleotide sequence ID" value="NZ_JANX01000087.1"/>
</dbReference>
<feature type="transmembrane region" description="Helical" evidence="6">
    <location>
        <begin position="34"/>
        <end position="51"/>
    </location>
</feature>
<dbReference type="CDD" id="cd06261">
    <property type="entry name" value="TM_PBP2"/>
    <property type="match status" value="1"/>
</dbReference>
<evidence type="ECO:0000256" key="6">
    <source>
        <dbReference type="RuleBase" id="RU363032"/>
    </source>
</evidence>
<dbReference type="InterPro" id="IPR035906">
    <property type="entry name" value="MetI-like_sf"/>
</dbReference>
<dbReference type="Proteomes" id="UP000029995">
    <property type="component" value="Unassembled WGS sequence"/>
</dbReference>
<feature type="domain" description="ABC transmembrane type-1" evidence="7">
    <location>
        <begin position="88"/>
        <end position="271"/>
    </location>
</feature>
<dbReference type="GO" id="GO:0015416">
    <property type="term" value="F:ABC-type phosphonate transporter activity"/>
    <property type="evidence" value="ECO:0007669"/>
    <property type="project" value="InterPro"/>
</dbReference>
<dbReference type="PANTHER" id="PTHR30043">
    <property type="entry name" value="PHOSPHONATES TRANSPORT SYSTEM PERMEASE PROTEIN"/>
    <property type="match status" value="1"/>
</dbReference>
<dbReference type="InterPro" id="IPR000515">
    <property type="entry name" value="MetI-like"/>
</dbReference>
<dbReference type="AlphaFoldDB" id="A0A0A0D9H8"/>
<feature type="transmembrane region" description="Helical" evidence="6">
    <location>
        <begin position="95"/>
        <end position="118"/>
    </location>
</feature>
<evidence type="ECO:0000256" key="5">
    <source>
        <dbReference type="ARBA" id="ARBA00023136"/>
    </source>
</evidence>
<reference evidence="8 9" key="1">
    <citation type="submission" date="2014-01" db="EMBL/GenBank/DDBJ databases">
        <title>Genome sequence determination for a cystic fibrosis isolate, Inquilinus limosus.</title>
        <authorList>
            <person name="Pino M."/>
            <person name="Di Conza J."/>
            <person name="Gutkind G."/>
        </authorList>
    </citation>
    <scope>NUCLEOTIDE SEQUENCE [LARGE SCALE GENOMIC DNA]</scope>
    <source>
        <strain evidence="8 9">MP06</strain>
    </source>
</reference>
<keyword evidence="4 6" id="KW-1133">Transmembrane helix</keyword>
<evidence type="ECO:0000256" key="1">
    <source>
        <dbReference type="ARBA" id="ARBA00004651"/>
    </source>
</evidence>
<evidence type="ECO:0000313" key="8">
    <source>
        <dbReference type="EMBL" id="KGM34518.1"/>
    </source>
</evidence>
<name>A0A0A0D9H8_9PROT</name>